<dbReference type="PANTHER" id="PTHR32305:SF15">
    <property type="entry name" value="PROTEIN RHSA-RELATED"/>
    <property type="match status" value="1"/>
</dbReference>
<dbReference type="PANTHER" id="PTHR32305">
    <property type="match status" value="1"/>
</dbReference>
<dbReference type="InterPro" id="IPR056823">
    <property type="entry name" value="TEN-like_YD-shell"/>
</dbReference>
<keyword evidence="4" id="KW-1185">Reference proteome</keyword>
<dbReference type="Gene3D" id="2.180.10.10">
    <property type="entry name" value="RHS repeat-associated core"/>
    <property type="match status" value="1"/>
</dbReference>
<feature type="domain" description="Teneurin-like YD-shell" evidence="2">
    <location>
        <begin position="22"/>
        <end position="160"/>
    </location>
</feature>
<dbReference type="InterPro" id="IPR050708">
    <property type="entry name" value="T6SS_VgrG/RHS"/>
</dbReference>
<gene>
    <name evidence="3" type="ORF">HBF32_00010</name>
</gene>
<dbReference type="NCBIfam" id="TIGR03696">
    <property type="entry name" value="Rhs_assc_core"/>
    <property type="match status" value="1"/>
</dbReference>
<dbReference type="Proteomes" id="UP000518878">
    <property type="component" value="Unassembled WGS sequence"/>
</dbReference>
<organism evidence="3 4">
    <name type="scientific">Luteibacter yeojuensis</name>
    <dbReference type="NCBI Taxonomy" id="345309"/>
    <lineage>
        <taxon>Bacteria</taxon>
        <taxon>Pseudomonadati</taxon>
        <taxon>Pseudomonadota</taxon>
        <taxon>Gammaproteobacteria</taxon>
        <taxon>Lysobacterales</taxon>
        <taxon>Rhodanobacteraceae</taxon>
        <taxon>Luteibacter</taxon>
    </lineage>
</organism>
<proteinExistence type="predicted"/>
<reference evidence="3 4" key="1">
    <citation type="journal article" date="2006" name="Int. J. Syst. Evol. Microbiol.">
        <title>Dyella yeojuensis sp. nov., isolated from greenhouse soil in Korea.</title>
        <authorList>
            <person name="Kim B.Y."/>
            <person name="Weon H.Y."/>
            <person name="Lee K.H."/>
            <person name="Seok S.J."/>
            <person name="Kwon S.W."/>
            <person name="Go S.J."/>
            <person name="Stackebrandt E."/>
        </authorList>
    </citation>
    <scope>NUCLEOTIDE SEQUENCE [LARGE SCALE GENOMIC DNA]</scope>
    <source>
        <strain evidence="3 4">DSM 17673</strain>
    </source>
</reference>
<keyword evidence="1" id="KW-0677">Repeat</keyword>
<dbReference type="InterPro" id="IPR022385">
    <property type="entry name" value="Rhs_assc_core"/>
</dbReference>
<dbReference type="RefSeq" id="WP_166697611.1">
    <property type="nucleotide sequence ID" value="NZ_JAAQTL010000001.1"/>
</dbReference>
<evidence type="ECO:0000259" key="2">
    <source>
        <dbReference type="Pfam" id="PF25023"/>
    </source>
</evidence>
<evidence type="ECO:0000256" key="1">
    <source>
        <dbReference type="ARBA" id="ARBA00022737"/>
    </source>
</evidence>
<dbReference type="EMBL" id="JAAQTL010000001">
    <property type="protein sequence ID" value="NID13855.1"/>
    <property type="molecule type" value="Genomic_DNA"/>
</dbReference>
<dbReference type="Pfam" id="PF25023">
    <property type="entry name" value="TEN_YD-shell"/>
    <property type="match status" value="1"/>
</dbReference>
<accession>A0A7X5QR52</accession>
<protein>
    <submittedName>
        <fullName evidence="3">RHS repeat-associated core domain-containing protein</fullName>
    </submittedName>
</protein>
<name>A0A7X5QR52_9GAMM</name>
<evidence type="ECO:0000313" key="3">
    <source>
        <dbReference type="EMBL" id="NID13855.1"/>
    </source>
</evidence>
<evidence type="ECO:0000313" key="4">
    <source>
        <dbReference type="Proteomes" id="UP000518878"/>
    </source>
</evidence>
<dbReference type="AlphaFoldDB" id="A0A7X5QR52"/>
<comment type="caution">
    <text evidence="3">The sequence shown here is derived from an EMBL/GenBank/DDBJ whole genome shotgun (WGS) entry which is preliminary data.</text>
</comment>
<sequence>MTQADDAVSVFLTPPSDAPSIFDVANQVQSFSGKPVKNDPNGSMKDDGQSKFEWNARQQLSAMTLSNGDRVEYKYDALGRRTERRGESTTTYLYDGGNAVMETRDGAATFFLNGEGLDQRFSELSSSGEKDFLTDELNTVLAITDESQSLVERYSYDAFGLPSGMESQNWYRFTGREWEGDGIYFYRARYYSAAMGRFISEDPMRFEGDGPNFYSYVGNVPTMLSDPTGLCPGGGDWWPFAKKREPTGEINPQPPKCPLPMPNEPLKPKGKGAPGCHAAMLEKIVKCSKKCPGIVDRASCIEEWRFREPDCAFMHAEE</sequence>